<gene>
    <name evidence="2" type="ORF">SE18_02535</name>
</gene>
<protein>
    <recommendedName>
        <fullName evidence="1">KTSC domain-containing protein</fullName>
    </recommendedName>
</protein>
<evidence type="ECO:0000313" key="3">
    <source>
        <dbReference type="Proteomes" id="UP000050277"/>
    </source>
</evidence>
<dbReference type="RefSeq" id="WP_054532847.1">
    <property type="nucleotide sequence ID" value="NZ_LGKP01000006.1"/>
</dbReference>
<dbReference type="InterPro" id="IPR025309">
    <property type="entry name" value="KTSC_dom"/>
</dbReference>
<dbReference type="Proteomes" id="UP000050277">
    <property type="component" value="Unassembled WGS sequence"/>
</dbReference>
<dbReference type="OrthoDB" id="164733at2"/>
<dbReference type="AlphaFoldDB" id="A0A0P6YD29"/>
<evidence type="ECO:0000313" key="2">
    <source>
        <dbReference type="EMBL" id="KPL91323.1"/>
    </source>
</evidence>
<sequence length="71" mass="8332">MKRTPVDSSNLASVGYDATNQTLEIEFQNRSIYQYFEVPEDMYNELMQADSHGSYFNGYIRGAFMYRKVSR</sequence>
<organism evidence="2 3">
    <name type="scientific">Herpetosiphon geysericola</name>
    <dbReference type="NCBI Taxonomy" id="70996"/>
    <lineage>
        <taxon>Bacteria</taxon>
        <taxon>Bacillati</taxon>
        <taxon>Chloroflexota</taxon>
        <taxon>Chloroflexia</taxon>
        <taxon>Herpetosiphonales</taxon>
        <taxon>Herpetosiphonaceae</taxon>
        <taxon>Herpetosiphon</taxon>
    </lineage>
</organism>
<dbReference type="EMBL" id="LGKP01000006">
    <property type="protein sequence ID" value="KPL91323.1"/>
    <property type="molecule type" value="Genomic_DNA"/>
</dbReference>
<name>A0A0P6YD29_9CHLR</name>
<feature type="domain" description="KTSC" evidence="1">
    <location>
        <begin position="7"/>
        <end position="64"/>
    </location>
</feature>
<proteinExistence type="predicted"/>
<accession>A0A0P6YD29</accession>
<keyword evidence="3" id="KW-1185">Reference proteome</keyword>
<comment type="caution">
    <text evidence="2">The sequence shown here is derived from an EMBL/GenBank/DDBJ whole genome shotgun (WGS) entry which is preliminary data.</text>
</comment>
<dbReference type="STRING" id="70996.SE18_02535"/>
<dbReference type="Pfam" id="PF13619">
    <property type="entry name" value="KTSC"/>
    <property type="match status" value="1"/>
</dbReference>
<evidence type="ECO:0000259" key="1">
    <source>
        <dbReference type="Pfam" id="PF13619"/>
    </source>
</evidence>
<reference evidence="2 3" key="1">
    <citation type="submission" date="2015-07" db="EMBL/GenBank/DDBJ databases">
        <title>Whole genome sequence of Herpetosiphon geysericola DSM 7119.</title>
        <authorList>
            <person name="Hemp J."/>
            <person name="Ward L.M."/>
            <person name="Pace L.A."/>
            <person name="Fischer W.W."/>
        </authorList>
    </citation>
    <scope>NUCLEOTIDE SEQUENCE [LARGE SCALE GENOMIC DNA]</scope>
    <source>
        <strain evidence="2 3">DSM 7119</strain>
    </source>
</reference>